<evidence type="ECO:0000313" key="2">
    <source>
        <dbReference type="EMBL" id="KAJ3649618.1"/>
    </source>
</evidence>
<organism evidence="2 3">
    <name type="scientific">Zophobas morio</name>
    <dbReference type="NCBI Taxonomy" id="2755281"/>
    <lineage>
        <taxon>Eukaryota</taxon>
        <taxon>Metazoa</taxon>
        <taxon>Ecdysozoa</taxon>
        <taxon>Arthropoda</taxon>
        <taxon>Hexapoda</taxon>
        <taxon>Insecta</taxon>
        <taxon>Pterygota</taxon>
        <taxon>Neoptera</taxon>
        <taxon>Endopterygota</taxon>
        <taxon>Coleoptera</taxon>
        <taxon>Polyphaga</taxon>
        <taxon>Cucujiformia</taxon>
        <taxon>Tenebrionidae</taxon>
        <taxon>Zophobas</taxon>
    </lineage>
</organism>
<evidence type="ECO:0000313" key="3">
    <source>
        <dbReference type="Proteomes" id="UP001168821"/>
    </source>
</evidence>
<feature type="compositionally biased region" description="Basic and acidic residues" evidence="1">
    <location>
        <begin position="1"/>
        <end position="13"/>
    </location>
</feature>
<proteinExistence type="predicted"/>
<dbReference type="Proteomes" id="UP001168821">
    <property type="component" value="Unassembled WGS sequence"/>
</dbReference>
<dbReference type="EMBL" id="JALNTZ010000006">
    <property type="protein sequence ID" value="KAJ3649618.1"/>
    <property type="molecule type" value="Genomic_DNA"/>
</dbReference>
<accession>A0AA38I2Q4</accession>
<comment type="caution">
    <text evidence="2">The sequence shown here is derived from an EMBL/GenBank/DDBJ whole genome shotgun (WGS) entry which is preliminary data.</text>
</comment>
<evidence type="ECO:0000256" key="1">
    <source>
        <dbReference type="SAM" id="MobiDB-lite"/>
    </source>
</evidence>
<dbReference type="AlphaFoldDB" id="A0AA38I2Q4"/>
<sequence length="137" mass="15778">MSSEPDAKLKEHSSGTVRRKHRSRSTPRYNDVEKPRKKRHISAATSLVTLPNTIKLSMLNSGLLPTSRYNSKFYLYTAKCALEDRYHGLSLHKNGSKRWKLVRYGVAERYVLRACSWVMALSVCSFSTELYLNCIYT</sequence>
<reference evidence="2" key="1">
    <citation type="journal article" date="2023" name="G3 (Bethesda)">
        <title>Whole genome assemblies of Zophobas morio and Tenebrio molitor.</title>
        <authorList>
            <person name="Kaur S."/>
            <person name="Stinson S.A."/>
            <person name="diCenzo G.C."/>
        </authorList>
    </citation>
    <scope>NUCLEOTIDE SEQUENCE</scope>
    <source>
        <strain evidence="2">QUZm001</strain>
    </source>
</reference>
<keyword evidence="3" id="KW-1185">Reference proteome</keyword>
<gene>
    <name evidence="2" type="ORF">Zmor_021349</name>
</gene>
<feature type="region of interest" description="Disordered" evidence="1">
    <location>
        <begin position="1"/>
        <end position="38"/>
    </location>
</feature>
<name>A0AA38I2Q4_9CUCU</name>
<protein>
    <submittedName>
        <fullName evidence="2">Uncharacterized protein</fullName>
    </submittedName>
</protein>